<dbReference type="EMBL" id="SMFK01000005">
    <property type="protein sequence ID" value="TDD97051.1"/>
    <property type="molecule type" value="Genomic_DNA"/>
</dbReference>
<dbReference type="InterPro" id="IPR045851">
    <property type="entry name" value="AMP-bd_C_sf"/>
</dbReference>
<dbReference type="Gene3D" id="3.40.50.12780">
    <property type="entry name" value="N-terminal domain of ligase-like"/>
    <property type="match status" value="1"/>
</dbReference>
<evidence type="ECO:0000256" key="2">
    <source>
        <dbReference type="ARBA" id="ARBA00022598"/>
    </source>
</evidence>
<evidence type="ECO:0000256" key="1">
    <source>
        <dbReference type="ARBA" id="ARBA00006432"/>
    </source>
</evidence>
<dbReference type="Proteomes" id="UP000295479">
    <property type="component" value="Unassembled WGS sequence"/>
</dbReference>
<gene>
    <name evidence="4" type="ORF">E0F76_10460</name>
</gene>
<keyword evidence="5" id="KW-1185">Reference proteome</keyword>
<evidence type="ECO:0000313" key="4">
    <source>
        <dbReference type="EMBL" id="TDD97051.1"/>
    </source>
</evidence>
<reference evidence="4 5" key="1">
    <citation type="submission" date="2019-03" db="EMBL/GenBank/DDBJ databases">
        <title>Flavobacterium AR-3-4 sp. nov. isolated from arctic soil.</title>
        <authorList>
            <person name="Chaudhary D.K."/>
        </authorList>
    </citation>
    <scope>NUCLEOTIDE SEQUENCE [LARGE SCALE GENOMIC DNA]</scope>
    <source>
        <strain evidence="4 5">AR-3-4</strain>
    </source>
</reference>
<dbReference type="AlphaFoldDB" id="A0A4R5CAT3"/>
<dbReference type="Gene3D" id="3.30.300.30">
    <property type="match status" value="1"/>
</dbReference>
<dbReference type="GO" id="GO:0031956">
    <property type="term" value="F:medium-chain fatty acid-CoA ligase activity"/>
    <property type="evidence" value="ECO:0007669"/>
    <property type="project" value="TreeGrafter"/>
</dbReference>
<dbReference type="Pfam" id="PF00501">
    <property type="entry name" value="AMP-binding"/>
    <property type="match status" value="1"/>
</dbReference>
<dbReference type="InterPro" id="IPR000873">
    <property type="entry name" value="AMP-dep_synth/lig_dom"/>
</dbReference>
<comment type="caution">
    <text evidence="4">The sequence shown here is derived from an EMBL/GenBank/DDBJ whole genome shotgun (WGS) entry which is preliminary data.</text>
</comment>
<dbReference type="GO" id="GO:0006631">
    <property type="term" value="P:fatty acid metabolic process"/>
    <property type="evidence" value="ECO:0007669"/>
    <property type="project" value="TreeGrafter"/>
</dbReference>
<evidence type="ECO:0000259" key="3">
    <source>
        <dbReference type="Pfam" id="PF00501"/>
    </source>
</evidence>
<organism evidence="4 5">
    <name type="scientific">Flavobacterium cellulosilyticum</name>
    <dbReference type="NCBI Taxonomy" id="2541731"/>
    <lineage>
        <taxon>Bacteria</taxon>
        <taxon>Pseudomonadati</taxon>
        <taxon>Bacteroidota</taxon>
        <taxon>Flavobacteriia</taxon>
        <taxon>Flavobacteriales</taxon>
        <taxon>Flavobacteriaceae</taxon>
        <taxon>Flavobacterium</taxon>
    </lineage>
</organism>
<accession>A0A4R5CAT3</accession>
<dbReference type="InterPro" id="IPR042099">
    <property type="entry name" value="ANL_N_sf"/>
</dbReference>
<dbReference type="PANTHER" id="PTHR43201">
    <property type="entry name" value="ACYL-COA SYNTHETASE"/>
    <property type="match status" value="1"/>
</dbReference>
<dbReference type="OrthoDB" id="8870348at2"/>
<protein>
    <submittedName>
        <fullName evidence="4">O-succinylbenzoic acid--CoA ligase</fullName>
    </submittedName>
</protein>
<dbReference type="SUPFAM" id="SSF56801">
    <property type="entry name" value="Acetyl-CoA synthetase-like"/>
    <property type="match status" value="1"/>
</dbReference>
<name>A0A4R5CAT3_9FLAO</name>
<sequence length="353" mass="40103">MNKITYKNIHNRFKLNGYHINLEQMYYVAYSFIKEGEPFEQHVGNFLLDWFDDKSFIELQTSGSTGNPKVFKIEKQAMLDSALATGDFFGLKPGDTMLHCLPTNYVAGKMMFVRSFILGLDMEFVKPTSNPLKNNEKVYDFSAMVPLQAKNSLDQLKAGKIKKLIIGGVKVHKALEDELVKLPMEIFETYGMTETITHIAAKKIGEKNFTVLPNVTVSVNEEQCLVINAKNISNDLIVTNDLVNLVSDTQFSWKGRIDNVINSGGVKILPEAIEEKLSTLIPRRYFIYGQKDEILGKKIVLFVEGEPLDIQDSVFNVLDKFEKPKEIKFLPKFKETMTGKILRRLSIAQLTNN</sequence>
<proteinExistence type="inferred from homology"/>
<dbReference type="RefSeq" id="WP_132005289.1">
    <property type="nucleotide sequence ID" value="NZ_SMFK01000005.1"/>
</dbReference>
<dbReference type="PANTHER" id="PTHR43201:SF5">
    <property type="entry name" value="MEDIUM-CHAIN ACYL-COA LIGASE ACSF2, MITOCHONDRIAL"/>
    <property type="match status" value="1"/>
</dbReference>
<keyword evidence="2 4" id="KW-0436">Ligase</keyword>
<evidence type="ECO:0000313" key="5">
    <source>
        <dbReference type="Proteomes" id="UP000295479"/>
    </source>
</evidence>
<feature type="domain" description="AMP-dependent synthetase/ligase" evidence="3">
    <location>
        <begin position="61"/>
        <end position="225"/>
    </location>
</feature>
<comment type="similarity">
    <text evidence="1">Belongs to the ATP-dependent AMP-binding enzyme family.</text>
</comment>